<accession>A0A8S9YXR1</accession>
<dbReference type="EMBL" id="JTDE01000988">
    <property type="protein sequence ID" value="KAF7259899.1"/>
    <property type="molecule type" value="Genomic_DNA"/>
</dbReference>
<keyword evidence="1" id="KW-1133">Transmembrane helix</keyword>
<gene>
    <name evidence="2" type="ORF">EG68_02662</name>
</gene>
<evidence type="ECO:0000313" key="2">
    <source>
        <dbReference type="EMBL" id="KAF7259899.1"/>
    </source>
</evidence>
<name>A0A8S9YXR1_9TREM</name>
<organism evidence="2 3">
    <name type="scientific">Paragonimus skrjabini miyazakii</name>
    <dbReference type="NCBI Taxonomy" id="59628"/>
    <lineage>
        <taxon>Eukaryota</taxon>
        <taxon>Metazoa</taxon>
        <taxon>Spiralia</taxon>
        <taxon>Lophotrochozoa</taxon>
        <taxon>Platyhelminthes</taxon>
        <taxon>Trematoda</taxon>
        <taxon>Digenea</taxon>
        <taxon>Plagiorchiida</taxon>
        <taxon>Troglotremata</taxon>
        <taxon>Troglotrematidae</taxon>
        <taxon>Paragonimus</taxon>
    </lineage>
</organism>
<proteinExistence type="predicted"/>
<comment type="caution">
    <text evidence="2">The sequence shown here is derived from an EMBL/GenBank/DDBJ whole genome shotgun (WGS) entry which is preliminary data.</text>
</comment>
<keyword evidence="1" id="KW-0472">Membrane</keyword>
<keyword evidence="1" id="KW-0812">Transmembrane</keyword>
<dbReference type="AlphaFoldDB" id="A0A8S9YXR1"/>
<dbReference type="Proteomes" id="UP000822476">
    <property type="component" value="Unassembled WGS sequence"/>
</dbReference>
<evidence type="ECO:0000313" key="3">
    <source>
        <dbReference type="Proteomes" id="UP000822476"/>
    </source>
</evidence>
<evidence type="ECO:0000256" key="1">
    <source>
        <dbReference type="SAM" id="Phobius"/>
    </source>
</evidence>
<keyword evidence="3" id="KW-1185">Reference proteome</keyword>
<reference evidence="2" key="1">
    <citation type="submission" date="2019-07" db="EMBL/GenBank/DDBJ databases">
        <title>Annotation for the trematode Paragonimus miyazaki's.</title>
        <authorList>
            <person name="Choi Y.-J."/>
        </authorList>
    </citation>
    <scope>NUCLEOTIDE SEQUENCE</scope>
    <source>
        <strain evidence="2">Japan</strain>
    </source>
</reference>
<protein>
    <submittedName>
        <fullName evidence="2">Uncharacterized protein</fullName>
    </submittedName>
</protein>
<feature type="transmembrane region" description="Helical" evidence="1">
    <location>
        <begin position="24"/>
        <end position="41"/>
    </location>
</feature>
<sequence length="74" mass="8584">MLSTFSSLLHVCNQNCFCSKSVTISFPTTMVIFSFPFLAFLRDQLKRRSLDRRIEHNSNDLKEGVNCSTYFQLV</sequence>